<name>A0ABT3EGF6_9FLAO</name>
<feature type="domain" description="Methyltransferase" evidence="1">
    <location>
        <begin position="48"/>
        <end position="183"/>
    </location>
</feature>
<dbReference type="Proteomes" id="UP001165677">
    <property type="component" value="Unassembled WGS sequence"/>
</dbReference>
<comment type="caution">
    <text evidence="2">The sequence shown here is derived from an EMBL/GenBank/DDBJ whole genome shotgun (WGS) entry which is preliminary data.</text>
</comment>
<keyword evidence="2" id="KW-0489">Methyltransferase</keyword>
<protein>
    <submittedName>
        <fullName evidence="2">Class I SAM-dependent methyltransferase</fullName>
    </submittedName>
</protein>
<dbReference type="SUPFAM" id="SSF53335">
    <property type="entry name" value="S-adenosyl-L-methionine-dependent methyltransferases"/>
    <property type="match status" value="1"/>
</dbReference>
<dbReference type="PANTHER" id="PTHR43861">
    <property type="entry name" value="TRANS-ACONITATE 2-METHYLTRANSFERASE-RELATED"/>
    <property type="match status" value="1"/>
</dbReference>
<evidence type="ECO:0000259" key="1">
    <source>
        <dbReference type="Pfam" id="PF13847"/>
    </source>
</evidence>
<keyword evidence="2" id="KW-0808">Transferase</keyword>
<organism evidence="2 3">
    <name type="scientific">Flavobacterium lacisediminis</name>
    <dbReference type="NCBI Taxonomy" id="2989705"/>
    <lineage>
        <taxon>Bacteria</taxon>
        <taxon>Pseudomonadati</taxon>
        <taxon>Bacteroidota</taxon>
        <taxon>Flavobacteriia</taxon>
        <taxon>Flavobacteriales</taxon>
        <taxon>Flavobacteriaceae</taxon>
        <taxon>Flavobacterium</taxon>
    </lineage>
</organism>
<dbReference type="CDD" id="cd02440">
    <property type="entry name" value="AdoMet_MTases"/>
    <property type="match status" value="1"/>
</dbReference>
<dbReference type="GO" id="GO:0008168">
    <property type="term" value="F:methyltransferase activity"/>
    <property type="evidence" value="ECO:0007669"/>
    <property type="project" value="UniProtKB-KW"/>
</dbReference>
<dbReference type="RefSeq" id="WP_264368471.1">
    <property type="nucleotide sequence ID" value="NZ_JAPCIO010000003.1"/>
</dbReference>
<dbReference type="EMBL" id="JAPCIO010000003">
    <property type="protein sequence ID" value="MCW1147617.1"/>
    <property type="molecule type" value="Genomic_DNA"/>
</dbReference>
<dbReference type="Pfam" id="PF13847">
    <property type="entry name" value="Methyltransf_31"/>
    <property type="match status" value="1"/>
</dbReference>
<dbReference type="GO" id="GO:0032259">
    <property type="term" value="P:methylation"/>
    <property type="evidence" value="ECO:0007669"/>
    <property type="project" value="UniProtKB-KW"/>
</dbReference>
<accession>A0ABT3EGF6</accession>
<proteinExistence type="predicted"/>
<dbReference type="Gene3D" id="3.40.50.150">
    <property type="entry name" value="Vaccinia Virus protein VP39"/>
    <property type="match status" value="1"/>
</dbReference>
<dbReference type="InterPro" id="IPR029063">
    <property type="entry name" value="SAM-dependent_MTases_sf"/>
</dbReference>
<reference evidence="2" key="1">
    <citation type="submission" date="2022-10" db="EMBL/GenBank/DDBJ databases">
        <title>Flavobacterium sp. nov., a bacterium isolated from lake sediment.</title>
        <authorList>
            <person name="Qu J.-H."/>
        </authorList>
    </citation>
    <scope>NUCLEOTIDE SEQUENCE</scope>
    <source>
        <strain evidence="2">TH16-21</strain>
    </source>
</reference>
<dbReference type="InterPro" id="IPR025714">
    <property type="entry name" value="Methyltranfer_dom"/>
</dbReference>
<keyword evidence="3" id="KW-1185">Reference proteome</keyword>
<sequence>MASKWDNFQTESDFWVIPEVKADWNVKISGDSNVTYEEYVAKKYLNSSSKLTLLSIGCGEGLHERNFAKQFPFSKIVGIDISTESIEMAKDYAKSEELNIDYQAGDFTKINFENQKFDVILFDSSLHHFSAIASFLKTTIQPLLKDGGIVVVFEFCGPNRLQWRTSQLRKVNQILANLPENYRKLPNTNWIKSKAFRPGILRMFLVDPSEAPDSENLQKSLHENFEVVEEIKLGWTIIQPLFKNIAHHFVNDKPETKKWIRFILDQEASYVLETNENDAIFGIYKKRNQL</sequence>
<evidence type="ECO:0000313" key="2">
    <source>
        <dbReference type="EMBL" id="MCW1147617.1"/>
    </source>
</evidence>
<evidence type="ECO:0000313" key="3">
    <source>
        <dbReference type="Proteomes" id="UP001165677"/>
    </source>
</evidence>
<gene>
    <name evidence="2" type="ORF">OJ995_05235</name>
</gene>